<feature type="transmembrane region" description="Helical" evidence="12">
    <location>
        <begin position="92"/>
        <end position="114"/>
    </location>
</feature>
<feature type="transmembrane region" description="Helical" evidence="12">
    <location>
        <begin position="352"/>
        <end position="377"/>
    </location>
</feature>
<comment type="function">
    <text evidence="10">Low-affinity potassium transport system. Interacts with Trk system potassium uptake protein TrkA.</text>
</comment>
<feature type="binding site" evidence="11">
    <location>
        <position position="135"/>
    </location>
    <ligand>
        <name>K(+)</name>
        <dbReference type="ChEBI" id="CHEBI:29103"/>
    </ligand>
</feature>
<name>A0A3B8WP73_MARNT</name>
<feature type="transmembrane region" description="Helical" evidence="12">
    <location>
        <begin position="21"/>
        <end position="48"/>
    </location>
</feature>
<feature type="binding site" evidence="11">
    <location>
        <position position="456"/>
    </location>
    <ligand>
        <name>K(+)</name>
        <dbReference type="ChEBI" id="CHEBI:29103"/>
    </ligand>
</feature>
<feature type="transmembrane region" description="Helical" evidence="12">
    <location>
        <begin position="60"/>
        <end position="80"/>
    </location>
</feature>
<evidence type="ECO:0000256" key="1">
    <source>
        <dbReference type="ARBA" id="ARBA00004651"/>
    </source>
</evidence>
<dbReference type="GO" id="GO:0005886">
    <property type="term" value="C:plasma membrane"/>
    <property type="evidence" value="ECO:0007669"/>
    <property type="project" value="UniProtKB-SubCell"/>
</dbReference>
<evidence type="ECO:0000256" key="10">
    <source>
        <dbReference type="PIRNR" id="PIRNR006247"/>
    </source>
</evidence>
<feature type="binding site" evidence="11">
    <location>
        <position position="339"/>
    </location>
    <ligand>
        <name>K(+)</name>
        <dbReference type="ChEBI" id="CHEBI:29103"/>
    </ligand>
</feature>
<gene>
    <name evidence="13" type="ORF">DCF82_18360</name>
</gene>
<protein>
    <recommendedName>
        <fullName evidence="10">Trk system potassium uptake protein</fullName>
    </recommendedName>
</protein>
<evidence type="ECO:0000256" key="12">
    <source>
        <dbReference type="SAM" id="Phobius"/>
    </source>
</evidence>
<dbReference type="Pfam" id="PF02386">
    <property type="entry name" value="TrkH"/>
    <property type="match status" value="1"/>
</dbReference>
<evidence type="ECO:0000256" key="2">
    <source>
        <dbReference type="ARBA" id="ARBA00022448"/>
    </source>
</evidence>
<feature type="binding site" evidence="11">
    <location>
        <position position="134"/>
    </location>
    <ligand>
        <name>K(+)</name>
        <dbReference type="ChEBI" id="CHEBI:29103"/>
    </ligand>
</feature>
<keyword evidence="11" id="KW-0479">Metal-binding</keyword>
<comment type="caution">
    <text evidence="13">The sequence shown here is derived from an EMBL/GenBank/DDBJ whole genome shotgun (WGS) entry which is preliminary data.</text>
</comment>
<keyword evidence="3 10" id="KW-1003">Cell membrane</keyword>
<dbReference type="Proteomes" id="UP000261325">
    <property type="component" value="Unassembled WGS sequence"/>
</dbReference>
<feature type="transmembrane region" description="Helical" evidence="12">
    <location>
        <begin position="295"/>
        <end position="313"/>
    </location>
</feature>
<evidence type="ECO:0000256" key="7">
    <source>
        <dbReference type="ARBA" id="ARBA00022989"/>
    </source>
</evidence>
<evidence type="ECO:0000256" key="6">
    <source>
        <dbReference type="ARBA" id="ARBA00022958"/>
    </source>
</evidence>
<evidence type="ECO:0000313" key="13">
    <source>
        <dbReference type="EMBL" id="HAC29742.1"/>
    </source>
</evidence>
<organism evidence="13 14">
    <name type="scientific">Marinobacter nauticus</name>
    <name type="common">Marinobacter hydrocarbonoclasticus</name>
    <name type="synonym">Marinobacter aquaeolei</name>
    <dbReference type="NCBI Taxonomy" id="2743"/>
    <lineage>
        <taxon>Bacteria</taxon>
        <taxon>Pseudomonadati</taxon>
        <taxon>Pseudomonadota</taxon>
        <taxon>Gammaproteobacteria</taxon>
        <taxon>Pseudomonadales</taxon>
        <taxon>Marinobacteraceae</taxon>
        <taxon>Marinobacter</taxon>
    </lineage>
</organism>
<evidence type="ECO:0000256" key="8">
    <source>
        <dbReference type="ARBA" id="ARBA00023065"/>
    </source>
</evidence>
<feature type="binding site" evidence="11">
    <location>
        <position position="242"/>
    </location>
    <ligand>
        <name>K(+)</name>
        <dbReference type="ChEBI" id="CHEBI:29103"/>
    </ligand>
</feature>
<dbReference type="PIRSF" id="PIRSF006247">
    <property type="entry name" value="TrkH"/>
    <property type="match status" value="1"/>
</dbReference>
<evidence type="ECO:0000256" key="9">
    <source>
        <dbReference type="ARBA" id="ARBA00023136"/>
    </source>
</evidence>
<accession>A0A3B8WP73</accession>
<dbReference type="AlphaFoldDB" id="A0A3B8WP73"/>
<feature type="binding site" evidence="11">
    <location>
        <position position="455"/>
    </location>
    <ligand>
        <name>K(+)</name>
        <dbReference type="ChEBI" id="CHEBI:29103"/>
    </ligand>
</feature>
<evidence type="ECO:0000256" key="3">
    <source>
        <dbReference type="ARBA" id="ARBA00022475"/>
    </source>
</evidence>
<feature type="transmembrane region" description="Helical" evidence="12">
    <location>
        <begin position="205"/>
        <end position="223"/>
    </location>
</feature>
<feature type="transmembrane region" description="Helical" evidence="12">
    <location>
        <begin position="257"/>
        <end position="275"/>
    </location>
</feature>
<reference evidence="13 14" key="1">
    <citation type="journal article" date="2018" name="Nat. Biotechnol.">
        <title>A standardized bacterial taxonomy based on genome phylogeny substantially revises the tree of life.</title>
        <authorList>
            <person name="Parks D.H."/>
            <person name="Chuvochina M."/>
            <person name="Waite D.W."/>
            <person name="Rinke C."/>
            <person name="Skarshewski A."/>
            <person name="Chaumeil P.A."/>
            <person name="Hugenholtz P."/>
        </authorList>
    </citation>
    <scope>NUCLEOTIDE SEQUENCE [LARGE SCALE GENOMIC DNA]</scope>
    <source>
        <strain evidence="13">UBA9049</strain>
    </source>
</reference>
<keyword evidence="8 10" id="KW-0406">Ion transport</keyword>
<comment type="subcellular location">
    <subcellularLocation>
        <location evidence="10">Cell inner membrane</location>
        <topology evidence="10">Multi-pass membrane protein</topology>
    </subcellularLocation>
    <subcellularLocation>
        <location evidence="1">Cell membrane</location>
        <topology evidence="1">Multi-pass membrane protein</topology>
    </subcellularLocation>
</comment>
<keyword evidence="10" id="KW-0997">Cell inner membrane</keyword>
<comment type="similarity">
    <text evidence="10">Belongs to the TrkH potassium transport family.</text>
</comment>
<dbReference type="InterPro" id="IPR004772">
    <property type="entry name" value="TrkH"/>
</dbReference>
<evidence type="ECO:0000313" key="14">
    <source>
        <dbReference type="Proteomes" id="UP000261325"/>
    </source>
</evidence>
<dbReference type="InterPro" id="IPR003445">
    <property type="entry name" value="Cat_transpt"/>
</dbReference>
<dbReference type="GO" id="GO:0046872">
    <property type="term" value="F:metal ion binding"/>
    <property type="evidence" value="ECO:0007669"/>
    <property type="project" value="UniProtKB-KW"/>
</dbReference>
<feature type="transmembrane region" description="Helical" evidence="12">
    <location>
        <begin position="417"/>
        <end position="438"/>
    </location>
</feature>
<evidence type="ECO:0000256" key="4">
    <source>
        <dbReference type="ARBA" id="ARBA00022538"/>
    </source>
</evidence>
<evidence type="ECO:0000256" key="11">
    <source>
        <dbReference type="PIRSR" id="PIRSR006247-1"/>
    </source>
</evidence>
<proteinExistence type="inferred from homology"/>
<feature type="transmembrane region" description="Helical" evidence="12">
    <location>
        <begin position="479"/>
        <end position="504"/>
    </location>
</feature>
<keyword evidence="2 10" id="KW-0813">Transport</keyword>
<keyword evidence="9 10" id="KW-0472">Membrane</keyword>
<dbReference type="EMBL" id="DLYI01000249">
    <property type="protein sequence ID" value="HAC29742.1"/>
    <property type="molecule type" value="Genomic_DNA"/>
</dbReference>
<dbReference type="PANTHER" id="PTHR32024:SF3">
    <property type="entry name" value="TRK SYSTEM POTASSIUM UPTAKE PROTEIN"/>
    <property type="match status" value="1"/>
</dbReference>
<feature type="transmembrane region" description="Helical" evidence="12">
    <location>
        <begin position="156"/>
        <end position="176"/>
    </location>
</feature>
<dbReference type="PANTHER" id="PTHR32024">
    <property type="entry name" value="TRK SYSTEM POTASSIUM UPTAKE PROTEIN TRKG-RELATED"/>
    <property type="match status" value="1"/>
</dbReference>
<keyword evidence="6 10" id="KW-0630">Potassium</keyword>
<feature type="binding site" evidence="11">
    <location>
        <position position="338"/>
    </location>
    <ligand>
        <name>K(+)</name>
        <dbReference type="ChEBI" id="CHEBI:29103"/>
    </ligand>
</feature>
<keyword evidence="4 10" id="KW-0633">Potassium transport</keyword>
<dbReference type="GO" id="GO:0015379">
    <property type="term" value="F:potassium:chloride symporter activity"/>
    <property type="evidence" value="ECO:0007669"/>
    <property type="project" value="InterPro"/>
</dbReference>
<evidence type="ECO:0000256" key="5">
    <source>
        <dbReference type="ARBA" id="ARBA00022692"/>
    </source>
</evidence>
<keyword evidence="5 12" id="KW-0812">Transmembrane</keyword>
<keyword evidence="7 12" id="KW-1133">Transmembrane helix</keyword>
<sequence>MRLCKPAGMLTPSFVSWLERALRNLAPVVFIVSVMFILLSVFMTLPVLLLAATPSGAPNAIAFAESAAIVCVLGVLGLLLTYREPRELKPRYMFVLTVSSWFVIALLSALPFYLSDNDISAADAFFEGTSGITTTGATVFTGLDTMDKDLLLWRSILQWLGGIGIIGMFVAVLPFLRVGGMRLFATESSEWTEKALPRMKTLSRGLLLVYLVFSVVAVVTYWLSGMSLFDAFNHGLTSIATGGFSTSDLSMGKFNDLILLEATFFMIIGSLPFFLFVREMHGQHGVLFRDQQVRLFLGILFAVPAMLTLYRWWVSPVPFDPIHNYAATLFNVTSVVTTTGYASEDYSAWGPLAFVVFFFLMFVGGCSGSTAGGMKIFRFQLSLIILREQLMRLLHPRAVFTRNYNGRAVSDEIISSMIAYTFIFLLCLLVITVLLASLQLDFVTALSGALTSLTNVGPGLGDIIGPAGNFSPLPDAAKWILSVGMLMGRLEILSVVIVLSPGFWRG</sequence>